<dbReference type="EMBL" id="MEUS01000007">
    <property type="protein sequence ID" value="OGC38961.1"/>
    <property type="molecule type" value="Genomic_DNA"/>
</dbReference>
<protein>
    <submittedName>
        <fullName evidence="1">Uncharacterized protein</fullName>
    </submittedName>
</protein>
<organism evidence="1 2">
    <name type="scientific">candidate division WWE3 bacterium RBG_13_37_7</name>
    <dbReference type="NCBI Taxonomy" id="1802609"/>
    <lineage>
        <taxon>Bacteria</taxon>
        <taxon>Katanobacteria</taxon>
    </lineage>
</organism>
<dbReference type="Proteomes" id="UP000178270">
    <property type="component" value="Unassembled WGS sequence"/>
</dbReference>
<evidence type="ECO:0000313" key="1">
    <source>
        <dbReference type="EMBL" id="OGC38961.1"/>
    </source>
</evidence>
<dbReference type="AlphaFoldDB" id="A0A1F4U257"/>
<sequence length="305" mass="35982">MDNKQIIDAQIRQLNKEFYDNFNPKYFRQKLSFLLVLLSDVDYLSKKYEEGIEIGKIKALGDRLTNEEKIHLAQVIKGEIALTYYHAIETFFRLFIAHATNSDCPWVEISNLTTFSNFKQQLERINKFKFPKDAASFEKLIINVMFGNKPPKEANISTEKWTKNIANTKDWIFQFSSDLLKNLDYNAYKHGLAIFSTEIGFELEDTPIKQEKSEAFAYITKKKEKNEVYFYKTFKFINWEEKTAFIFKVCEMMQNIINVGKIRYLRNGQATKIKLFDDIKITDLFKEEIRASEMSMSLPFKLDIK</sequence>
<gene>
    <name evidence="1" type="ORF">A3K42_00360</name>
</gene>
<name>A0A1F4U257_UNCKA</name>
<accession>A0A1F4U257</accession>
<comment type="caution">
    <text evidence="1">The sequence shown here is derived from an EMBL/GenBank/DDBJ whole genome shotgun (WGS) entry which is preliminary data.</text>
</comment>
<evidence type="ECO:0000313" key="2">
    <source>
        <dbReference type="Proteomes" id="UP000178270"/>
    </source>
</evidence>
<proteinExistence type="predicted"/>
<reference evidence="1 2" key="1">
    <citation type="journal article" date="2016" name="Nat. Commun.">
        <title>Thousands of microbial genomes shed light on interconnected biogeochemical processes in an aquifer system.</title>
        <authorList>
            <person name="Anantharaman K."/>
            <person name="Brown C.T."/>
            <person name="Hug L.A."/>
            <person name="Sharon I."/>
            <person name="Castelle C.J."/>
            <person name="Probst A.J."/>
            <person name="Thomas B.C."/>
            <person name="Singh A."/>
            <person name="Wilkins M.J."/>
            <person name="Karaoz U."/>
            <person name="Brodie E.L."/>
            <person name="Williams K.H."/>
            <person name="Hubbard S.S."/>
            <person name="Banfield J.F."/>
        </authorList>
    </citation>
    <scope>NUCLEOTIDE SEQUENCE [LARGE SCALE GENOMIC DNA]</scope>
</reference>